<name>A0A2S9JMN5_9SPHI</name>
<dbReference type="PANTHER" id="PTHR43630:SF2">
    <property type="entry name" value="GLYCOSYLTRANSFERASE"/>
    <property type="match status" value="1"/>
</dbReference>
<reference evidence="3 4" key="1">
    <citation type="submission" date="2018-02" db="EMBL/GenBank/DDBJ databases">
        <title>The draft genome of Sphingobacterium gobiense H7.</title>
        <authorList>
            <person name="Li L."/>
            <person name="Liu L."/>
            <person name="Zhang X."/>
            <person name="Wang T."/>
            <person name="Liang L."/>
        </authorList>
    </citation>
    <scope>NUCLEOTIDE SEQUENCE [LARGE SCALE GENOMIC DNA]</scope>
    <source>
        <strain evidence="3 4">ACCC 05757</strain>
    </source>
</reference>
<evidence type="ECO:0000313" key="3">
    <source>
        <dbReference type="EMBL" id="PRD54425.1"/>
    </source>
</evidence>
<proteinExistence type="inferred from homology"/>
<dbReference type="Proteomes" id="UP000238642">
    <property type="component" value="Unassembled WGS sequence"/>
</dbReference>
<dbReference type="Gene3D" id="3.90.550.10">
    <property type="entry name" value="Spore Coat Polysaccharide Biosynthesis Protein SpsA, Chain A"/>
    <property type="match status" value="1"/>
</dbReference>
<dbReference type="CDD" id="cd00761">
    <property type="entry name" value="Glyco_tranf_GTA_type"/>
    <property type="match status" value="1"/>
</dbReference>
<gene>
    <name evidence="3" type="ORF">C5749_13265</name>
</gene>
<sequence>MSWFNFFRKKPMITYGITVCNEEQELRNLLDCLFEHMDDDDQIIILQDITNPHEGVSNLIEEVKNAVLHLTARLDGDFSAFKNNLVARATCDYLFQIDADEIPSESLLQNLKQQLQKSEKVDCFCVPRINIVHGITDEHITKWNWKQNEDGYVNFPDFQMRIFKLKTKRNIHWVNKVHEVLAGYQTFMNLPDEDYRFCLIHEKNIKRQEAQNDFYDDLM</sequence>
<dbReference type="InterPro" id="IPR029044">
    <property type="entry name" value="Nucleotide-diphossugar_trans"/>
</dbReference>
<keyword evidence="4" id="KW-1185">Reference proteome</keyword>
<dbReference type="EMBL" id="PVBS01000002">
    <property type="protein sequence ID" value="PRD54425.1"/>
    <property type="molecule type" value="Genomic_DNA"/>
</dbReference>
<dbReference type="OrthoDB" id="1245371at2"/>
<evidence type="ECO:0000256" key="1">
    <source>
        <dbReference type="ARBA" id="ARBA00038494"/>
    </source>
</evidence>
<dbReference type="InterPro" id="IPR001173">
    <property type="entry name" value="Glyco_trans_2-like"/>
</dbReference>
<evidence type="ECO:0000259" key="2">
    <source>
        <dbReference type="Pfam" id="PF00535"/>
    </source>
</evidence>
<dbReference type="SUPFAM" id="SSF53448">
    <property type="entry name" value="Nucleotide-diphospho-sugar transferases"/>
    <property type="match status" value="1"/>
</dbReference>
<organism evidence="3 4">
    <name type="scientific">Sphingobacterium gobiense</name>
    <dbReference type="NCBI Taxonomy" id="1382456"/>
    <lineage>
        <taxon>Bacteria</taxon>
        <taxon>Pseudomonadati</taxon>
        <taxon>Bacteroidota</taxon>
        <taxon>Sphingobacteriia</taxon>
        <taxon>Sphingobacteriales</taxon>
        <taxon>Sphingobacteriaceae</taxon>
        <taxon>Sphingobacterium</taxon>
    </lineage>
</organism>
<comment type="similarity">
    <text evidence="1">Belongs to the glycosyltransferase 2 family. WaaE/KdtX subfamily.</text>
</comment>
<dbReference type="AlphaFoldDB" id="A0A2S9JMN5"/>
<comment type="caution">
    <text evidence="3">The sequence shown here is derived from an EMBL/GenBank/DDBJ whole genome shotgun (WGS) entry which is preliminary data.</text>
</comment>
<dbReference type="Pfam" id="PF00535">
    <property type="entry name" value="Glycos_transf_2"/>
    <property type="match status" value="1"/>
</dbReference>
<accession>A0A2S9JMN5</accession>
<protein>
    <recommendedName>
        <fullName evidence="2">Glycosyltransferase 2-like domain-containing protein</fullName>
    </recommendedName>
</protein>
<dbReference type="PANTHER" id="PTHR43630">
    <property type="entry name" value="POLY-BETA-1,6-N-ACETYL-D-GLUCOSAMINE SYNTHASE"/>
    <property type="match status" value="1"/>
</dbReference>
<feature type="domain" description="Glycosyltransferase 2-like" evidence="2">
    <location>
        <begin position="17"/>
        <end position="145"/>
    </location>
</feature>
<evidence type="ECO:0000313" key="4">
    <source>
        <dbReference type="Proteomes" id="UP000238642"/>
    </source>
</evidence>